<dbReference type="Gene3D" id="3.40.33.10">
    <property type="entry name" value="CAP"/>
    <property type="match status" value="1"/>
</dbReference>
<keyword evidence="3" id="KW-1185">Reference proteome</keyword>
<evidence type="ECO:0000259" key="1">
    <source>
        <dbReference type="Pfam" id="PF00188"/>
    </source>
</evidence>
<dbReference type="InterPro" id="IPR035940">
    <property type="entry name" value="CAP_sf"/>
</dbReference>
<evidence type="ECO:0000313" key="3">
    <source>
        <dbReference type="Proteomes" id="UP000509346"/>
    </source>
</evidence>
<organism evidence="2 3">
    <name type="scientific">Halosimplex pelagicum</name>
    <dbReference type="NCBI Taxonomy" id="869886"/>
    <lineage>
        <taxon>Archaea</taxon>
        <taxon>Methanobacteriati</taxon>
        <taxon>Methanobacteriota</taxon>
        <taxon>Stenosarchaea group</taxon>
        <taxon>Halobacteria</taxon>
        <taxon>Halobacteriales</taxon>
        <taxon>Haloarculaceae</taxon>
        <taxon>Halosimplex</taxon>
    </lineage>
</organism>
<dbReference type="CDD" id="cd05379">
    <property type="entry name" value="CAP_bacterial"/>
    <property type="match status" value="1"/>
</dbReference>
<dbReference type="Proteomes" id="UP000509346">
    <property type="component" value="Chromosome"/>
</dbReference>
<sequence length="250" mass="26952">MESDRALSAIAKSHADSTVESDYFGSESCVPSLSEELDRQSLATGGYQLSTFEGYPAGQTADAIANELYDEFLSDFLARQTDFTHIGVGARWNPHGGVHASVIAATRFAQLPGDITPSRLEREIHTATNNRRTKHGYGQLSYDTHLASIAATHSRAMASGNFFAHEAPDGTTTADRYQEVNYSGDRAAENIAKQYATISADTESIATDIVDGWMNSQGHRENILKGGFANEGIGVYQAGDGALFVTQNFS</sequence>
<dbReference type="SUPFAM" id="SSF55797">
    <property type="entry name" value="PR-1-like"/>
    <property type="match status" value="1"/>
</dbReference>
<name>A0A7D5TIC0_9EURY</name>
<dbReference type="AlphaFoldDB" id="A0A7D5TIC0"/>
<dbReference type="PANTHER" id="PTHR31157">
    <property type="entry name" value="SCP DOMAIN-CONTAINING PROTEIN"/>
    <property type="match status" value="1"/>
</dbReference>
<dbReference type="Pfam" id="PF00188">
    <property type="entry name" value="CAP"/>
    <property type="match status" value="1"/>
</dbReference>
<dbReference type="PANTHER" id="PTHR31157:SF1">
    <property type="entry name" value="SCP DOMAIN-CONTAINING PROTEIN"/>
    <property type="match status" value="1"/>
</dbReference>
<dbReference type="EMBL" id="CP058909">
    <property type="protein sequence ID" value="QLH83756.1"/>
    <property type="molecule type" value="Genomic_DNA"/>
</dbReference>
<dbReference type="InterPro" id="IPR014044">
    <property type="entry name" value="CAP_dom"/>
</dbReference>
<protein>
    <submittedName>
        <fullName evidence="2">CAP domain-containing protein</fullName>
    </submittedName>
</protein>
<dbReference type="RefSeq" id="WP_179918798.1">
    <property type="nucleotide sequence ID" value="NZ_CP058909.1"/>
</dbReference>
<dbReference type="KEGG" id="hpel:HZS54_19915"/>
<proteinExistence type="predicted"/>
<feature type="domain" description="SCP" evidence="1">
    <location>
        <begin position="127"/>
        <end position="249"/>
    </location>
</feature>
<dbReference type="OrthoDB" id="60683at2157"/>
<reference evidence="2 3" key="1">
    <citation type="submission" date="2020-07" db="EMBL/GenBank/DDBJ databases">
        <title>Halosimplex litoreum sp. nov. and Halosimplex rubrum sp. nov., isolated from different salt environments.</title>
        <authorList>
            <person name="Cui H."/>
        </authorList>
    </citation>
    <scope>NUCLEOTIDE SEQUENCE [LARGE SCALE GENOMIC DNA]</scope>
    <source>
        <strain evidence="2 3">R2</strain>
    </source>
</reference>
<gene>
    <name evidence="2" type="ORF">HZS54_19915</name>
</gene>
<evidence type="ECO:0000313" key="2">
    <source>
        <dbReference type="EMBL" id="QLH83756.1"/>
    </source>
</evidence>
<accession>A0A7D5TIC0</accession>
<dbReference type="GeneID" id="56084906"/>